<dbReference type="HOGENOM" id="CLU_2505215_0_0_6"/>
<proteinExistence type="predicted"/>
<evidence type="ECO:0000313" key="2">
    <source>
        <dbReference type="Proteomes" id="UP000006135"/>
    </source>
</evidence>
<protein>
    <submittedName>
        <fullName evidence="1">Uncharacterized protein</fullName>
    </submittedName>
</protein>
<geneLocation type="plasmid" evidence="1">
    <name>megaplasmid</name>
</geneLocation>
<dbReference type="KEGG" id="acu:Atc_m233"/>
<dbReference type="Proteomes" id="UP000006135">
    <property type="component" value="Plasmid megaplasmid"/>
</dbReference>
<dbReference type="RefSeq" id="WP_014003843.1">
    <property type="nucleotide sequence ID" value="NC_015851.1"/>
</dbReference>
<dbReference type="AlphaFoldDB" id="F9ZUE5"/>
<organism evidence="1 2">
    <name type="scientific">Acidithiobacillus caldus (strain SM-1)</name>
    <dbReference type="NCBI Taxonomy" id="990288"/>
    <lineage>
        <taxon>Bacteria</taxon>
        <taxon>Pseudomonadati</taxon>
        <taxon>Pseudomonadota</taxon>
        <taxon>Acidithiobacillia</taxon>
        <taxon>Acidithiobacillales</taxon>
        <taxon>Acidithiobacillaceae</taxon>
        <taxon>Acidithiobacillus</taxon>
    </lineage>
</organism>
<reference evidence="1 2" key="1">
    <citation type="journal article" date="2011" name="J. Genet. Genomics">
        <title>Unraveling the Acidithiobacillus caldus complete genome and its central metabolisms for carbon assimilation.</title>
        <authorList>
            <person name="You X.Y."/>
            <person name="Guo X."/>
            <person name="Zheng H.J."/>
            <person name="Zhang M.J."/>
            <person name="Liu L.J."/>
            <person name="Zhu Y.Q."/>
            <person name="Zhu B."/>
            <person name="Wang S.Y."/>
            <person name="Zhao G.P."/>
            <person name="Poetsch A."/>
            <person name="Jiang C.Y."/>
            <person name="Liu S.J."/>
        </authorList>
    </citation>
    <scope>NUCLEOTIDE SEQUENCE [LARGE SCALE GENOMIC DNA]</scope>
    <source>
        <strain evidence="1 2">SM-1</strain>
        <plasmid evidence="2">Plasmid megaplasmid</plasmid>
    </source>
</reference>
<accession>F9ZUE5</accession>
<dbReference type="EMBL" id="CP002574">
    <property type="protein sequence ID" value="AEK59764.1"/>
    <property type="molecule type" value="Genomic_DNA"/>
</dbReference>
<keyword evidence="1" id="KW-0614">Plasmid</keyword>
<name>F9ZUE5_ACICS</name>
<gene>
    <name evidence="1" type="ordered locus">Atc_m233</name>
</gene>
<sequence length="85" mass="9638">MSDKSLTVKIMANWNGGYHQPVSRYEIPFHPLLTQARPTVAVSPDTSDETAARVLKALERFRTDEDFAKKMMVRAGIIDENGRFL</sequence>
<keyword evidence="2" id="KW-1185">Reference proteome</keyword>
<evidence type="ECO:0000313" key="1">
    <source>
        <dbReference type="EMBL" id="AEK59764.1"/>
    </source>
</evidence>
<dbReference type="GeneID" id="92932991"/>